<feature type="compositionally biased region" description="Low complexity" evidence="1">
    <location>
        <begin position="11"/>
        <end position="26"/>
    </location>
</feature>
<feature type="transmembrane region" description="Helical" evidence="2">
    <location>
        <begin position="233"/>
        <end position="256"/>
    </location>
</feature>
<dbReference type="RefSeq" id="XP_003036634.1">
    <property type="nucleotide sequence ID" value="XM_003036588.1"/>
</dbReference>
<dbReference type="HOGENOM" id="CLU_250136_0_0_1"/>
<name>D8PQX9_SCHCM</name>
<dbReference type="VEuPathDB" id="FungiDB:SCHCODRAFT_02666775"/>
<feature type="transmembrane region" description="Helical" evidence="2">
    <location>
        <begin position="1226"/>
        <end position="1245"/>
    </location>
</feature>
<keyword evidence="2" id="KW-0472">Membrane</keyword>
<dbReference type="InParanoid" id="D8PQX9"/>
<feature type="domain" description="DUF6535" evidence="3">
    <location>
        <begin position="1131"/>
        <end position="1324"/>
    </location>
</feature>
<protein>
    <recommendedName>
        <fullName evidence="3">DUF6535 domain-containing protein</fullName>
    </recommendedName>
</protein>
<evidence type="ECO:0000313" key="4">
    <source>
        <dbReference type="EMBL" id="EFJ01732.1"/>
    </source>
</evidence>
<feature type="transmembrane region" description="Helical" evidence="2">
    <location>
        <begin position="1297"/>
        <end position="1322"/>
    </location>
</feature>
<feature type="compositionally biased region" description="Basic and acidic residues" evidence="1">
    <location>
        <begin position="58"/>
        <end position="68"/>
    </location>
</feature>
<evidence type="ECO:0000313" key="5">
    <source>
        <dbReference type="Proteomes" id="UP000007431"/>
    </source>
</evidence>
<dbReference type="OrthoDB" id="3247591at2759"/>
<dbReference type="InterPro" id="IPR045338">
    <property type="entry name" value="DUF6535"/>
</dbReference>
<keyword evidence="5" id="KW-1185">Reference proteome</keyword>
<feature type="non-terminal residue" evidence="4">
    <location>
        <position position="1472"/>
    </location>
</feature>
<evidence type="ECO:0000259" key="3">
    <source>
        <dbReference type="Pfam" id="PF20153"/>
    </source>
</evidence>
<dbReference type="KEGG" id="scm:SCHCO_02666775"/>
<feature type="transmembrane region" description="Helical" evidence="2">
    <location>
        <begin position="1328"/>
        <end position="1352"/>
    </location>
</feature>
<feature type="compositionally biased region" description="Polar residues" evidence="1">
    <location>
        <begin position="83"/>
        <end position="100"/>
    </location>
</feature>
<dbReference type="Proteomes" id="UP000007431">
    <property type="component" value="Unassembled WGS sequence"/>
</dbReference>
<reference evidence="4 5" key="1">
    <citation type="journal article" date="2010" name="Nat. Biotechnol.">
        <title>Genome sequence of the model mushroom Schizophyllum commune.</title>
        <authorList>
            <person name="Ohm R.A."/>
            <person name="de Jong J.F."/>
            <person name="Lugones L.G."/>
            <person name="Aerts A."/>
            <person name="Kothe E."/>
            <person name="Stajich J.E."/>
            <person name="de Vries R.P."/>
            <person name="Record E."/>
            <person name="Levasseur A."/>
            <person name="Baker S.E."/>
            <person name="Bartholomew K.A."/>
            <person name="Coutinho P.M."/>
            <person name="Erdmann S."/>
            <person name="Fowler T.J."/>
            <person name="Gathman A.C."/>
            <person name="Lombard V."/>
            <person name="Henrissat B."/>
            <person name="Knabe N."/>
            <person name="Kuees U."/>
            <person name="Lilly W.W."/>
            <person name="Lindquist E."/>
            <person name="Lucas S."/>
            <person name="Magnuson J.K."/>
            <person name="Piumi F."/>
            <person name="Raudaskoski M."/>
            <person name="Salamov A."/>
            <person name="Schmutz J."/>
            <person name="Schwarze F.W.M.R."/>
            <person name="vanKuyk P.A."/>
            <person name="Horton J.S."/>
            <person name="Grigoriev I.V."/>
            <person name="Woesten H.A.B."/>
        </authorList>
    </citation>
    <scope>NUCLEOTIDE SEQUENCE [LARGE SCALE GENOMIC DNA]</scope>
    <source>
        <strain evidence="5">H4-8 / FGSC 9210</strain>
    </source>
</reference>
<dbReference type="GeneID" id="9586088"/>
<feature type="domain" description="DUF6535" evidence="3">
    <location>
        <begin position="142"/>
        <end position="317"/>
    </location>
</feature>
<proteinExistence type="predicted"/>
<evidence type="ECO:0000256" key="1">
    <source>
        <dbReference type="SAM" id="MobiDB-lite"/>
    </source>
</evidence>
<feature type="transmembrane region" description="Helical" evidence="2">
    <location>
        <begin position="323"/>
        <end position="347"/>
    </location>
</feature>
<dbReference type="Pfam" id="PF20153">
    <property type="entry name" value="DUF6535"/>
    <property type="match status" value="2"/>
</dbReference>
<gene>
    <name evidence="4" type="ORF">SCHCODRAFT_102756</name>
</gene>
<dbReference type="EMBL" id="GL377302">
    <property type="protein sequence ID" value="EFJ01732.1"/>
    <property type="molecule type" value="Genomic_DNA"/>
</dbReference>
<keyword evidence="2" id="KW-0812">Transmembrane</keyword>
<feature type="region of interest" description="Disordered" evidence="1">
    <location>
        <begin position="1"/>
        <end position="107"/>
    </location>
</feature>
<evidence type="ECO:0000256" key="2">
    <source>
        <dbReference type="SAM" id="Phobius"/>
    </source>
</evidence>
<sequence>MSQARGLRTTSWEPSLSPVPSSLSGRSPEDNECGDSTEGNPLRSPPAVSDSESLNSRSESHGSDDDKNVSQSDDACASRNDNRQNARTSQDSEGGNQNDPSRLFGMPRYAPFYRGRGGLDDYKELYPEDPYGAEAGQNARVWRVYLDESAEFDSDMLRGYRDSLDVHLVFAALFSAVVTTFVVQTSQALQVDYGRITSALMLEMIALQRAGSPDQVASADIDLSTRSFSANDVLVNALFFASLSLSLSTTLMAVLLKQWLAEYSTVPPGSPRDRALIRQLRYQAFNKWKVHIIVGVVPSLLHISLGLFLLGLVFFVYTLAWPIFGIVLAIASATYAFYFGTHILALARWECPYRTPITFAIREIWLYCKTLYNRIAVPTRRIPLVASYRQFEMRAVRFTGQNVLADDSSVLELMHDGLMWLYQSAFNPTAQAIVIDTFAGMPSAANPARADYRAWVHEMIDALNGRFPLHVMSGKFDEQSLADFERSVRALSTLSNNESAREHLSFRTRRVLRAAEETILKQFDSNSELFGRLEVVSSVAYPDDWQSTGVGLFNTHLFHLDTDFRLSLPVWRSLIAHTFNIARIYTGAGAFERIVAIVHRRPALMESLLRIYRGRNTLDGFGAYRPYEGTATLGEVCHFHSDVKDQVTALLCKILDCDIIENTQITASLIDVSNCAGLAIPAWLFTSAHRTLQIKAQVLGDLHTSDERGGHVALANVLALFGIFTDRRTYSSVPSEIMQSWLNAHNAPHRPHALDNLYPLAVDDDPNPLNTLACLSIRRMLSMLDDFSFLPCLHRMPYDTHRTGIHGGNTLVLRAMIAYVRAALVTHFQGGMIGALNPLLTDDNVAFMVILCKSEFFSSADLPRHLNSAILEDRLHILERYEAVLHTLYFRTKSYKVWQRVFLTTRTALHSAMATRAVVHISPQHVSECRALVRFAQLICAHGSQDEQDTNLYLYVTVHWLNDLGIPPLRIQGYRMFGPYAIAFSAVNARLPGYSQKLHGSREVRRLGSASGTELSGDESDLGQMHANSPMTALPVDCLSRLILLSDIKFRQPLNITTKRTEDDPKVQGPGRPTIQLSSVFPNIRAEAHPDVGGSILCFTSPLIPFEVDDYSEIYPEDPYGAEAGENARVWRVYLDESGQFDEDMLRSYRDSLDVHLVFAALFSAVVTTFSVETAKSLQPDYSRISSALLLELVALQRAGSANAVPSADVDLNSQAFSAADVATNALFFASLSLSLCTTLVTVLLKQWLAVRSALGFLSHRGSDELVQEYAKVPPGSPRDRALIRHMRYQAMQRWKVPAIVGLVPSLLHISLGLFLLGLLVFLSGVSWPVFGVVAPFACTAYAFYVITHVLAITDWRCPYRTPVTFAIRWLLRLVMAIHSQVTSSMVVPTLVTYRQLEMRAVRFCSTSSPAQVTPELVALMHDGLYWLYQFALNPTAQTVVVESFAGLPAGPDERRDGHHSWIQDMFSLWAL</sequence>
<accession>D8PQX9</accession>
<feature type="transmembrane region" description="Helical" evidence="2">
    <location>
        <begin position="164"/>
        <end position="183"/>
    </location>
</feature>
<keyword evidence="2" id="KW-1133">Transmembrane helix</keyword>
<organism evidence="5">
    <name type="scientific">Schizophyllum commune (strain H4-8 / FGSC 9210)</name>
    <name type="common">Split gill fungus</name>
    <dbReference type="NCBI Taxonomy" id="578458"/>
    <lineage>
        <taxon>Eukaryota</taxon>
        <taxon>Fungi</taxon>
        <taxon>Dikarya</taxon>
        <taxon>Basidiomycota</taxon>
        <taxon>Agaricomycotina</taxon>
        <taxon>Agaricomycetes</taxon>
        <taxon>Agaricomycetidae</taxon>
        <taxon>Agaricales</taxon>
        <taxon>Schizophyllaceae</taxon>
        <taxon>Schizophyllum</taxon>
    </lineage>
</organism>
<feature type="transmembrane region" description="Helical" evidence="2">
    <location>
        <begin position="290"/>
        <end position="317"/>
    </location>
</feature>